<dbReference type="SUPFAM" id="SSF52096">
    <property type="entry name" value="ClpP/crotonase"/>
    <property type="match status" value="1"/>
</dbReference>
<dbReference type="PANTHER" id="PTHR48075">
    <property type="entry name" value="3-HYDROXYACYL-COA DEHYDROGENASE FAMILY PROTEIN"/>
    <property type="match status" value="1"/>
</dbReference>
<dbReference type="PANTHER" id="PTHR48075:SF7">
    <property type="entry name" value="3-HYDROXYACYL-COA DEHYDROGENASE-RELATED"/>
    <property type="match status" value="1"/>
</dbReference>
<keyword evidence="5" id="KW-0520">NAD</keyword>
<evidence type="ECO:0000256" key="5">
    <source>
        <dbReference type="ARBA" id="ARBA00023027"/>
    </source>
</evidence>
<evidence type="ECO:0000256" key="3">
    <source>
        <dbReference type="ARBA" id="ARBA00022963"/>
    </source>
</evidence>
<dbReference type="InterPro" id="IPR006176">
    <property type="entry name" value="3-OHacyl-CoA_DH_NAD-bd"/>
</dbReference>
<keyword evidence="3" id="KW-0442">Lipid degradation</keyword>
<reference evidence="10" key="1">
    <citation type="submission" date="2022-12" db="EMBL/GenBank/DDBJ databases">
        <title>Bacterial isolates from different developmental stages of Nematostella vectensis.</title>
        <authorList>
            <person name="Fraune S."/>
        </authorList>
    </citation>
    <scope>NUCLEOTIDE SEQUENCE</scope>
    <source>
        <strain evidence="10">G21630-S1</strain>
    </source>
</reference>
<evidence type="ECO:0000256" key="1">
    <source>
        <dbReference type="ARBA" id="ARBA00005005"/>
    </source>
</evidence>
<dbReference type="Gene3D" id="3.90.226.10">
    <property type="entry name" value="2-enoyl-CoA Hydratase, Chain A, domain 1"/>
    <property type="match status" value="1"/>
</dbReference>
<feature type="domain" description="3-hydroxyacyl-CoA dehydrogenase NAD binding" evidence="9">
    <location>
        <begin position="6"/>
        <end position="189"/>
    </location>
</feature>
<protein>
    <submittedName>
        <fullName evidence="10">3-hydroxyacyl-CoA dehydrogenase NAD-binding domain-containing protein</fullName>
    </submittedName>
</protein>
<comment type="caution">
    <text evidence="10">The sequence shown here is derived from an EMBL/GenBank/DDBJ whole genome shotgun (WGS) entry which is preliminary data.</text>
</comment>
<dbReference type="SUPFAM" id="SSF48179">
    <property type="entry name" value="6-phosphogluconate dehydrogenase C-terminal domain-like"/>
    <property type="match status" value="2"/>
</dbReference>
<evidence type="ECO:0000259" key="9">
    <source>
        <dbReference type="Pfam" id="PF02737"/>
    </source>
</evidence>
<evidence type="ECO:0000313" key="10">
    <source>
        <dbReference type="EMBL" id="MCZ4279188.1"/>
    </source>
</evidence>
<dbReference type="InterPro" id="IPR006108">
    <property type="entry name" value="3HC_DH_C"/>
</dbReference>
<proteinExistence type="predicted"/>
<evidence type="ECO:0000259" key="8">
    <source>
        <dbReference type="Pfam" id="PF00725"/>
    </source>
</evidence>
<evidence type="ECO:0000256" key="7">
    <source>
        <dbReference type="ARBA" id="ARBA00049556"/>
    </source>
</evidence>
<dbReference type="EMBL" id="JAPWGY010000001">
    <property type="protein sequence ID" value="MCZ4279188.1"/>
    <property type="molecule type" value="Genomic_DNA"/>
</dbReference>
<accession>A0ABT4LDL2</accession>
<dbReference type="Proteomes" id="UP001069802">
    <property type="component" value="Unassembled WGS sequence"/>
</dbReference>
<evidence type="ECO:0000256" key="2">
    <source>
        <dbReference type="ARBA" id="ARBA00022832"/>
    </source>
</evidence>
<dbReference type="Gene3D" id="1.10.1040.50">
    <property type="match status" value="1"/>
</dbReference>
<dbReference type="Pfam" id="PF00725">
    <property type="entry name" value="3HCDH"/>
    <property type="match status" value="2"/>
</dbReference>
<feature type="domain" description="3-hydroxyacyl-CoA dehydrogenase C-terminal" evidence="8">
    <location>
        <begin position="348"/>
        <end position="402"/>
    </location>
</feature>
<keyword evidence="6" id="KW-0443">Lipid metabolism</keyword>
<evidence type="ECO:0000256" key="6">
    <source>
        <dbReference type="ARBA" id="ARBA00023098"/>
    </source>
</evidence>
<feature type="domain" description="3-hydroxyacyl-CoA dehydrogenase C-terminal" evidence="8">
    <location>
        <begin position="191"/>
        <end position="292"/>
    </location>
</feature>
<gene>
    <name evidence="10" type="ORF">O4H49_00270</name>
</gene>
<evidence type="ECO:0000256" key="4">
    <source>
        <dbReference type="ARBA" id="ARBA00023002"/>
    </source>
</evidence>
<keyword evidence="11" id="KW-1185">Reference proteome</keyword>
<organism evidence="10 11">
    <name type="scientific">Kiloniella laminariae</name>
    <dbReference type="NCBI Taxonomy" id="454162"/>
    <lineage>
        <taxon>Bacteria</taxon>
        <taxon>Pseudomonadati</taxon>
        <taxon>Pseudomonadota</taxon>
        <taxon>Alphaproteobacteria</taxon>
        <taxon>Rhodospirillales</taxon>
        <taxon>Kiloniellaceae</taxon>
        <taxon>Kiloniella</taxon>
    </lineage>
</organism>
<dbReference type="Pfam" id="PF00378">
    <property type="entry name" value="ECH_1"/>
    <property type="match status" value="1"/>
</dbReference>
<dbReference type="InterPro" id="IPR029045">
    <property type="entry name" value="ClpP/crotonase-like_dom_sf"/>
</dbReference>
<dbReference type="CDD" id="cd06558">
    <property type="entry name" value="crotonase-like"/>
    <property type="match status" value="1"/>
</dbReference>
<dbReference type="Pfam" id="PF02737">
    <property type="entry name" value="3HCDH_N"/>
    <property type="match status" value="1"/>
</dbReference>
<evidence type="ECO:0000313" key="11">
    <source>
        <dbReference type="Proteomes" id="UP001069802"/>
    </source>
</evidence>
<dbReference type="SUPFAM" id="SSF51735">
    <property type="entry name" value="NAD(P)-binding Rossmann-fold domains"/>
    <property type="match status" value="1"/>
</dbReference>
<comment type="pathway">
    <text evidence="1">Lipid metabolism; fatty acid beta-oxidation.</text>
</comment>
<dbReference type="InterPro" id="IPR001753">
    <property type="entry name" value="Enoyl-CoA_hydra/iso"/>
</dbReference>
<dbReference type="InterPro" id="IPR008927">
    <property type="entry name" value="6-PGluconate_DH-like_C_sf"/>
</dbReference>
<sequence>MSKIGKVAVIGAGVMGAGIAAQVANAGVEVLLLDRPGEGEDRSSIARDAVARLLKTDPAPLMHKRKMKLITPGNTEDDVDKLAECDWIIEAIIENIEIKQKLYHHLEKHRKSGSVVSSNTSTLRRSDLIEGMPEKFCRDFLITHFFNPPRYMRLLELVGGKETPEALLEKVSSFCDRSLGKGVVVCRDTPGFIGNRIGIFWLQCAVVEAMDRGISIEVADAVIGRPFGIPKTGVFALLDMVGLDLMPHVLGSMAKHLSPEDDFHKVYREPELIKKMIAQGYTGRKGKGGFYRLRPDSPDKVKEAINLVTGEYSEASRPRVGVVKKAGTKNPRKVLQDTSDAGCYAWAVMSRTLAYAASLVPEVTEDIAAIDEAMKSGYNWKYGPFELMDQIGTAWLVHNLEVDGQKVPPVLKQAEEHGFYRVRYGTRELLSMQGSYRKLLQRPGVLKLEDVKARGGPVDSNPSASLWDLGDGVMGLEFHSKMNSLNLWSLSMMQRAIPQIIASDYKALVVYNDGSNFSVGANIGLLMVAAKLRAFPFIDYMVRKGQDTYQALKFAPFPVVSAPSGMALGGACELLLHSDAVQAHAETYTGLVEVGVGIIPGWGGCKEILCRWATSTDGPQGPMPPVAQAFEQIGLAKVAKSAEEAREMKILRKTDGITMNRERVLADAKEKALELAEGYVAPEPLDIVLPGPSGRVALDLAVSGFHQSGKATAHDVVVSAALAEVLSGGETDMTRTVSEATLLELERKAFHKLCRHPDTIRRVNHMLKTGKPLRN</sequence>
<comment type="catalytic activity">
    <reaction evidence="7">
        <text>a (3S)-3-hydroxyacyl-CoA + NAD(+) = a 3-oxoacyl-CoA + NADH + H(+)</text>
        <dbReference type="Rhea" id="RHEA:22432"/>
        <dbReference type="ChEBI" id="CHEBI:15378"/>
        <dbReference type="ChEBI" id="CHEBI:57318"/>
        <dbReference type="ChEBI" id="CHEBI:57540"/>
        <dbReference type="ChEBI" id="CHEBI:57945"/>
        <dbReference type="ChEBI" id="CHEBI:90726"/>
        <dbReference type="EC" id="1.1.1.35"/>
    </reaction>
</comment>
<dbReference type="InterPro" id="IPR036291">
    <property type="entry name" value="NAD(P)-bd_dom_sf"/>
</dbReference>
<dbReference type="Gene3D" id="3.40.50.720">
    <property type="entry name" value="NAD(P)-binding Rossmann-like Domain"/>
    <property type="match status" value="1"/>
</dbReference>
<keyword evidence="4" id="KW-0560">Oxidoreductase</keyword>
<keyword evidence="2" id="KW-0276">Fatty acid metabolism</keyword>
<dbReference type="RefSeq" id="WP_269421403.1">
    <property type="nucleotide sequence ID" value="NZ_JAPWGY010000001.1"/>
</dbReference>
<name>A0ABT4LDL2_9PROT</name>